<name>A0A7T6XTD4_PENDI</name>
<dbReference type="Proteomes" id="UP000595662">
    <property type="component" value="Chromosome 5"/>
</dbReference>
<proteinExistence type="predicted"/>
<dbReference type="PANTHER" id="PTHR38167:SF1">
    <property type="entry name" value="C2H2-TYPE DOMAIN-CONTAINING PROTEIN"/>
    <property type="match status" value="1"/>
</dbReference>
<dbReference type="KEGG" id="pdp:PDIP_28340"/>
<dbReference type="OMA" id="QVGWHKA"/>
<evidence type="ECO:0000313" key="2">
    <source>
        <dbReference type="EMBL" id="QQK47069.1"/>
    </source>
</evidence>
<organism evidence="2 3">
    <name type="scientific">Penicillium digitatum</name>
    <name type="common">Green mold</name>
    <dbReference type="NCBI Taxonomy" id="36651"/>
    <lineage>
        <taxon>Eukaryota</taxon>
        <taxon>Fungi</taxon>
        <taxon>Dikarya</taxon>
        <taxon>Ascomycota</taxon>
        <taxon>Pezizomycotina</taxon>
        <taxon>Eurotiomycetes</taxon>
        <taxon>Eurotiomycetidae</taxon>
        <taxon>Eurotiales</taxon>
        <taxon>Aspergillaceae</taxon>
        <taxon>Penicillium</taxon>
    </lineage>
</organism>
<dbReference type="GeneID" id="26231154"/>
<protein>
    <submittedName>
        <fullName evidence="2">Uncharacterized protein</fullName>
    </submittedName>
</protein>
<gene>
    <name evidence="2" type="ORF">Pdw03_1967</name>
</gene>
<dbReference type="AlphaFoldDB" id="A0A7T6XTD4"/>
<evidence type="ECO:0000256" key="1">
    <source>
        <dbReference type="SAM" id="MobiDB-lite"/>
    </source>
</evidence>
<evidence type="ECO:0000313" key="3">
    <source>
        <dbReference type="Proteomes" id="UP000595662"/>
    </source>
</evidence>
<dbReference type="VEuPathDB" id="FungiDB:PDIP_28340"/>
<feature type="region of interest" description="Disordered" evidence="1">
    <location>
        <begin position="60"/>
        <end position="84"/>
    </location>
</feature>
<dbReference type="RefSeq" id="XP_014536295.1">
    <property type="nucleotide sequence ID" value="XM_014680809.1"/>
</dbReference>
<accession>A0A7T6XTD4</accession>
<dbReference type="PANTHER" id="PTHR38167">
    <property type="entry name" value="C2H2-TYPE DOMAIN-CONTAINING PROTEIN"/>
    <property type="match status" value="1"/>
</dbReference>
<dbReference type="EMBL" id="CP060778">
    <property type="protein sequence ID" value="QQK47069.1"/>
    <property type="molecule type" value="Genomic_DNA"/>
</dbReference>
<reference evidence="2 3" key="1">
    <citation type="submission" date="2020-08" db="EMBL/GenBank/DDBJ databases">
        <title>The completed genome sequence of the pathogenic ascomycete fungus Penicillium digitatum.</title>
        <authorList>
            <person name="Wang M."/>
        </authorList>
    </citation>
    <scope>NUCLEOTIDE SEQUENCE [LARGE SCALE GENOMIC DNA]</scope>
    <source>
        <strain evidence="2 3">PdW03</strain>
    </source>
</reference>
<sequence length="186" mass="21146">MPAPDKEPDTLPLLLEAINNQPIHRLEGILQDIVKHSAEGRKIASKWLLTAKNDVKSESVVPPSCATPVTSSFRDEEESISEPKASMPMTSRFENCVYCLEDFEVTQNSEKSCQYHLEPDVVDEEYFKDEIAAGIDVDNDEYREAWPHKFFYPCCGMDLTEGMCQVGWHKAADPDDRPRKRTSSDF</sequence>